<comment type="caution">
    <text evidence="1">The sequence shown here is derived from an EMBL/GenBank/DDBJ whole genome shotgun (WGS) entry which is preliminary data.</text>
</comment>
<name>A0ABY1NH77_9FLAO</name>
<dbReference type="Proteomes" id="UP001157960">
    <property type="component" value="Unassembled WGS sequence"/>
</dbReference>
<sequence length="76" mass="8864">METKTYKGLDLSIITQYDFSEVFPDFPPLLISPENIISDEKLRVMELLTFAGHYEIADLKNELTKRYGDTFPELFD</sequence>
<proteinExistence type="predicted"/>
<organism evidence="1 2">
    <name type="scientific">Chryseobacterium profundimaris</name>
    <dbReference type="NCBI Taxonomy" id="1387275"/>
    <lineage>
        <taxon>Bacteria</taxon>
        <taxon>Pseudomonadati</taxon>
        <taxon>Bacteroidota</taxon>
        <taxon>Flavobacteriia</taxon>
        <taxon>Flavobacteriales</taxon>
        <taxon>Weeksellaceae</taxon>
        <taxon>Chryseobacterium group</taxon>
        <taxon>Chryseobacterium</taxon>
    </lineage>
</organism>
<evidence type="ECO:0000313" key="2">
    <source>
        <dbReference type="Proteomes" id="UP001157960"/>
    </source>
</evidence>
<accession>A0ABY1NH77</accession>
<evidence type="ECO:0000313" key="1">
    <source>
        <dbReference type="EMBL" id="SMP09019.1"/>
    </source>
</evidence>
<dbReference type="RefSeq" id="WP_283421086.1">
    <property type="nucleotide sequence ID" value="NZ_FXTZ01000002.1"/>
</dbReference>
<dbReference type="EMBL" id="FXTZ01000002">
    <property type="protein sequence ID" value="SMP09019.1"/>
    <property type="molecule type" value="Genomic_DNA"/>
</dbReference>
<gene>
    <name evidence="1" type="ORF">SAMN06264346_10217</name>
</gene>
<protein>
    <submittedName>
        <fullName evidence="1">Uncharacterized protein</fullName>
    </submittedName>
</protein>
<keyword evidence="2" id="KW-1185">Reference proteome</keyword>
<reference evidence="1 2" key="1">
    <citation type="submission" date="2017-05" db="EMBL/GenBank/DDBJ databases">
        <authorList>
            <person name="Varghese N."/>
            <person name="Submissions S."/>
        </authorList>
    </citation>
    <scope>NUCLEOTIDE SEQUENCE [LARGE SCALE GENOMIC DNA]</scope>
    <source>
        <strain evidence="1 2">DSM 28214</strain>
    </source>
</reference>